<dbReference type="EMBL" id="GG657483">
    <property type="protein sequence ID" value="OAT14080.1"/>
    <property type="molecule type" value="Genomic_DNA"/>
</dbReference>
<dbReference type="KEGG" id="bgh:BDBG_17966"/>
<dbReference type="AlphaFoldDB" id="A0A179V1W3"/>
<feature type="compositionally biased region" description="Basic and acidic residues" evidence="1">
    <location>
        <begin position="502"/>
        <end position="511"/>
    </location>
</feature>
<name>A0A179V1W3_BLAGS</name>
<sequence>MVLISRFVPSLTAPTVETTLAFANLNFAFSLGGSKGISWSGNSCPAIVANPPRLGLRISPRGNFGALFAQVVPSIPKLEEEYGKRVSEIAGSSDINPQGLRSDGIFADYIGADGTPIWATATSGSPTISVHLLACMLARVWSAPEAISIWSELVAERKRALGTVNHAEPLGYGDLLASHVQMSREQLAEWENRARVWLRRADQAKKIEQTQVKLILDNITVCVNARSTTTYASTIDAWRFCFGGNGPSGKWGISKCQSMMEDSCSLSLVGICILILLLSVTNSFPNTFTFSPKTLPLAPMKYVLSSTAVSILASCQYFNRTPSRRYYGDPVQAHVTLSEAATRVTMDEFGEFDVLVLGTIISGWGAGGRNSVEAVRMVITLHKVVQAQRYPKWLDIVASAACMLVEAKGVERAVLLKLINLARRRGSSFLCDPNSHPNPLFSLVQFEVFLPLLMDDEDRIDILREYAPAFFPEARADEGIIRYRFKGFLNQQQQEEEEEEGGGEREEGEKTKLSLPLTIKCGQVPQKTHHRWVDERLQANIFRDSRITNDKYNQTDLVLLSMSANRRQRVGRNTSPGDNGNDSAPKTLTYHHFVGDPNSASLFVISNLYEAYKQASSGPLWSRKPNLLRFDDISRILERGRVDRKKLAQQLYPAKINYQLDSPKVVIGTIVEKNQRAKNYDDYFTSLKCGRGS</sequence>
<accession>A0A179V1W3</accession>
<dbReference type="GeneID" id="8501119"/>
<dbReference type="VEuPathDB" id="FungiDB:BDBG_17966"/>
<protein>
    <submittedName>
        <fullName evidence="2">Uncharacterized protein</fullName>
    </submittedName>
</protein>
<organism evidence="2 3">
    <name type="scientific">Blastomyces gilchristii (strain SLH14081)</name>
    <name type="common">Blastomyces dermatitidis</name>
    <dbReference type="NCBI Taxonomy" id="559298"/>
    <lineage>
        <taxon>Eukaryota</taxon>
        <taxon>Fungi</taxon>
        <taxon>Dikarya</taxon>
        <taxon>Ascomycota</taxon>
        <taxon>Pezizomycotina</taxon>
        <taxon>Eurotiomycetes</taxon>
        <taxon>Eurotiomycetidae</taxon>
        <taxon>Onygenales</taxon>
        <taxon>Ajellomycetaceae</taxon>
        <taxon>Blastomyces</taxon>
    </lineage>
</organism>
<reference evidence="3" key="1">
    <citation type="journal article" date="2015" name="PLoS Genet.">
        <title>The dynamic genome and transcriptome of the human fungal pathogen Blastomyces and close relative Emmonsia.</title>
        <authorList>
            <person name="Munoz J.F."/>
            <person name="Gauthier G.M."/>
            <person name="Desjardins C.A."/>
            <person name="Gallo J.E."/>
            <person name="Holder J."/>
            <person name="Sullivan T.D."/>
            <person name="Marty A.J."/>
            <person name="Carmen J.C."/>
            <person name="Chen Z."/>
            <person name="Ding L."/>
            <person name="Gujja S."/>
            <person name="Magrini V."/>
            <person name="Misas E."/>
            <person name="Mitreva M."/>
            <person name="Priest M."/>
            <person name="Saif S."/>
            <person name="Whiston E.A."/>
            <person name="Young S."/>
            <person name="Zeng Q."/>
            <person name="Goldman W.E."/>
            <person name="Mardis E.R."/>
            <person name="Taylor J.W."/>
            <person name="McEwen J.G."/>
            <person name="Clay O.K."/>
            <person name="Klein B.S."/>
            <person name="Cuomo C.A."/>
        </authorList>
    </citation>
    <scope>NUCLEOTIDE SEQUENCE [LARGE SCALE GENOMIC DNA]</scope>
    <source>
        <strain evidence="3">SLH14081</strain>
    </source>
</reference>
<evidence type="ECO:0000313" key="2">
    <source>
        <dbReference type="EMBL" id="OAT14080.1"/>
    </source>
</evidence>
<proteinExistence type="predicted"/>
<dbReference type="Proteomes" id="UP000002038">
    <property type="component" value="Unassembled WGS sequence"/>
</dbReference>
<feature type="region of interest" description="Disordered" evidence="1">
    <location>
        <begin position="492"/>
        <end position="511"/>
    </location>
</feature>
<dbReference type="RefSeq" id="XP_031581260.1">
    <property type="nucleotide sequence ID" value="XM_031725576.1"/>
</dbReference>
<dbReference type="OrthoDB" id="4200624at2759"/>
<evidence type="ECO:0000313" key="3">
    <source>
        <dbReference type="Proteomes" id="UP000002038"/>
    </source>
</evidence>
<evidence type="ECO:0000256" key="1">
    <source>
        <dbReference type="SAM" id="MobiDB-lite"/>
    </source>
</evidence>
<keyword evidence="3" id="KW-1185">Reference proteome</keyword>
<gene>
    <name evidence="2" type="ORF">BDBG_17966</name>
</gene>